<accession>A0A179VBX4</accession>
<evidence type="ECO:0000313" key="2">
    <source>
        <dbReference type="Proteomes" id="UP000186919"/>
    </source>
</evidence>
<reference evidence="1 2" key="1">
    <citation type="submission" date="2016-01" db="EMBL/GenBank/DDBJ databases">
        <title>Mycobacterium immunogenum strain CD11_6 genome sequencing and assembly.</title>
        <authorList>
            <person name="Kaur G."/>
            <person name="Nair G.R."/>
            <person name="Mayilraj S."/>
        </authorList>
    </citation>
    <scope>NUCLEOTIDE SEQUENCE [LARGE SCALE GENOMIC DNA]</scope>
    <source>
        <strain evidence="1 2">CD11-6</strain>
    </source>
</reference>
<name>A0A179VBX4_9MYCO</name>
<proteinExistence type="predicted"/>
<dbReference type="EMBL" id="LQYE01000007">
    <property type="protein sequence ID" value="OAT69379.1"/>
    <property type="molecule type" value="Genomic_DNA"/>
</dbReference>
<comment type="caution">
    <text evidence="1">The sequence shown here is derived from an EMBL/GenBank/DDBJ whole genome shotgun (WGS) entry which is preliminary data.</text>
</comment>
<evidence type="ECO:0000313" key="1">
    <source>
        <dbReference type="EMBL" id="OAT69379.1"/>
    </source>
</evidence>
<organism evidence="1 2">
    <name type="scientific">Mycobacteroides immunogenum</name>
    <dbReference type="NCBI Taxonomy" id="83262"/>
    <lineage>
        <taxon>Bacteria</taxon>
        <taxon>Bacillati</taxon>
        <taxon>Actinomycetota</taxon>
        <taxon>Actinomycetes</taxon>
        <taxon>Mycobacteriales</taxon>
        <taxon>Mycobacteriaceae</taxon>
        <taxon>Mycobacteroides</taxon>
    </lineage>
</organism>
<dbReference type="Proteomes" id="UP000186919">
    <property type="component" value="Unassembled WGS sequence"/>
</dbReference>
<gene>
    <name evidence="1" type="ORF">AWB85_21695</name>
</gene>
<protein>
    <submittedName>
        <fullName evidence="1">Uncharacterized protein</fullName>
    </submittedName>
</protein>
<sequence length="236" mass="25352">MGNNMTGVRTTRQYAPAYLGPEGDLRVIGQETAWLPGAIAEVRKLNDERRLGESEVFVAYRDVPAYQRLEHVGVTLSDGKAVNGRWSAKVSADSDRGGGEIPSLAAIDDCGLAHYPWVVWTVELLDPGRLAGEDVAERTAVAATTAAGMYGCVYEYCVDEDTLADGTKYYKWYVGVTRAEHEHLVGNVPVVVAELVAALIGVLPQGVDADAHWTAGPDVYASRVRNEVDGGYPGIG</sequence>
<dbReference type="AlphaFoldDB" id="A0A179VBX4"/>